<comment type="caution">
    <text evidence="1">The sequence shown here is derived from an EMBL/GenBank/DDBJ whole genome shotgun (WGS) entry which is preliminary data.</text>
</comment>
<evidence type="ECO:0000313" key="1">
    <source>
        <dbReference type="EMBL" id="GAG04784.1"/>
    </source>
</evidence>
<dbReference type="AlphaFoldDB" id="X0UGB3"/>
<dbReference type="EMBL" id="BARS01021539">
    <property type="protein sequence ID" value="GAG04784.1"/>
    <property type="molecule type" value="Genomic_DNA"/>
</dbReference>
<accession>X0UGB3</accession>
<protein>
    <recommendedName>
        <fullName evidence="2">Squalene cyclase C-terminal domain-containing protein</fullName>
    </recommendedName>
</protein>
<organism evidence="1">
    <name type="scientific">marine sediment metagenome</name>
    <dbReference type="NCBI Taxonomy" id="412755"/>
    <lineage>
        <taxon>unclassified sequences</taxon>
        <taxon>metagenomes</taxon>
        <taxon>ecological metagenomes</taxon>
    </lineage>
</organism>
<proteinExistence type="predicted"/>
<gene>
    <name evidence="1" type="ORF">S01H1_34583</name>
</gene>
<name>X0UGB3_9ZZZZ</name>
<reference evidence="1" key="1">
    <citation type="journal article" date="2014" name="Front. Microbiol.">
        <title>High frequency of phylogenetically diverse reductive dehalogenase-homologous genes in deep subseafloor sedimentary metagenomes.</title>
        <authorList>
            <person name="Kawai M."/>
            <person name="Futagami T."/>
            <person name="Toyoda A."/>
            <person name="Takaki Y."/>
            <person name="Nishi S."/>
            <person name="Hori S."/>
            <person name="Arai W."/>
            <person name="Tsubouchi T."/>
            <person name="Morono Y."/>
            <person name="Uchiyama I."/>
            <person name="Ito T."/>
            <person name="Fujiyama A."/>
            <person name="Inagaki F."/>
            <person name="Takami H."/>
        </authorList>
    </citation>
    <scope>NUCLEOTIDE SEQUENCE</scope>
    <source>
        <strain evidence="1">Expedition CK06-06</strain>
    </source>
</reference>
<dbReference type="SUPFAM" id="SSF81853">
    <property type="entry name" value="Family 10 polysaccharide lyase"/>
    <property type="match status" value="1"/>
</dbReference>
<evidence type="ECO:0008006" key="2">
    <source>
        <dbReference type="Google" id="ProtNLM"/>
    </source>
</evidence>
<feature type="non-terminal residue" evidence="1">
    <location>
        <position position="114"/>
    </location>
</feature>
<sequence length="114" mass="12097">MNTRVDRTVVLALAAVMPAALSHCADGSASAPSPERIELAVQSGLEYIVAKQRPDGSFVCDKYPTAVTGLACLAIMANRDDKMMGKYTTALDKGIVYILKQQADNGTVGTSNLY</sequence>
<dbReference type="Gene3D" id="1.50.10.20">
    <property type="match status" value="1"/>
</dbReference>